<reference evidence="2" key="1">
    <citation type="submission" date="2022-06" db="EMBL/GenBank/DDBJ databases">
        <authorList>
            <person name="Andreotti S."/>
            <person name="Wyler E."/>
        </authorList>
    </citation>
    <scope>NUCLEOTIDE SEQUENCE</scope>
</reference>
<accession>A0AAU9YR83</accession>
<feature type="compositionally biased region" description="Low complexity" evidence="1">
    <location>
        <begin position="1"/>
        <end position="20"/>
    </location>
</feature>
<sequence>MAAAAAAAPAAAAASPEAPAVTGKAGPETGEEDSRETNNKTFVENFFSFSILKLESCSTMSPKSMAVKDTLYFVLE</sequence>
<name>A0AAU9YR83_PHORO</name>
<evidence type="ECO:0000313" key="2">
    <source>
        <dbReference type="EMBL" id="CAH6777865.1"/>
    </source>
</evidence>
<gene>
    <name evidence="2" type="primary">Rasa2</name>
    <name evidence="2" type="ORF">PHOROB_LOCUS1705</name>
</gene>
<feature type="region of interest" description="Disordered" evidence="1">
    <location>
        <begin position="1"/>
        <end position="39"/>
    </location>
</feature>
<dbReference type="EMBL" id="CALSGD010000279">
    <property type="protein sequence ID" value="CAH6777865.1"/>
    <property type="molecule type" value="Genomic_DNA"/>
</dbReference>
<evidence type="ECO:0000313" key="3">
    <source>
        <dbReference type="Proteomes" id="UP001152836"/>
    </source>
</evidence>
<organism evidence="2 3">
    <name type="scientific">Phodopus roborovskii</name>
    <name type="common">Roborovski's desert hamster</name>
    <name type="synonym">Cricetulus roborovskii</name>
    <dbReference type="NCBI Taxonomy" id="109678"/>
    <lineage>
        <taxon>Eukaryota</taxon>
        <taxon>Metazoa</taxon>
        <taxon>Chordata</taxon>
        <taxon>Craniata</taxon>
        <taxon>Vertebrata</taxon>
        <taxon>Euteleostomi</taxon>
        <taxon>Mammalia</taxon>
        <taxon>Eutheria</taxon>
        <taxon>Euarchontoglires</taxon>
        <taxon>Glires</taxon>
        <taxon>Rodentia</taxon>
        <taxon>Myomorpha</taxon>
        <taxon>Muroidea</taxon>
        <taxon>Cricetidae</taxon>
        <taxon>Cricetinae</taxon>
        <taxon>Phodopus</taxon>
    </lineage>
</organism>
<dbReference type="AlphaFoldDB" id="A0AAU9YR83"/>
<comment type="caution">
    <text evidence="2">The sequence shown here is derived from an EMBL/GenBank/DDBJ whole genome shotgun (WGS) entry which is preliminary data.</text>
</comment>
<evidence type="ECO:0000256" key="1">
    <source>
        <dbReference type="SAM" id="MobiDB-lite"/>
    </source>
</evidence>
<protein>
    <submittedName>
        <fullName evidence="2">Rasa2 protein</fullName>
    </submittedName>
</protein>
<proteinExistence type="predicted"/>
<keyword evidence="3" id="KW-1185">Reference proteome</keyword>
<dbReference type="Proteomes" id="UP001152836">
    <property type="component" value="Unassembled WGS sequence"/>
</dbReference>